<dbReference type="RefSeq" id="WP_154660339.1">
    <property type="nucleotide sequence ID" value="NZ_AUBI01000002.1"/>
</dbReference>
<evidence type="ECO:0000256" key="1">
    <source>
        <dbReference type="SAM" id="Phobius"/>
    </source>
</evidence>
<keyword evidence="1" id="KW-1133">Transmembrane helix</keyword>
<keyword evidence="3" id="KW-1185">Reference proteome</keyword>
<proteinExistence type="predicted"/>
<gene>
    <name evidence="2" type="ORF">ANI02nite_05780</name>
</gene>
<dbReference type="EMBL" id="BJYF01000003">
    <property type="protein sequence ID" value="GEN58694.1"/>
    <property type="molecule type" value="Genomic_DNA"/>
</dbReference>
<accession>A0A511X6X3</accession>
<name>A0A511X6X3_9PROT</name>
<comment type="caution">
    <text evidence="2">The sequence shown here is derived from an EMBL/GenBank/DDBJ whole genome shotgun (WGS) entry which is preliminary data.</text>
</comment>
<feature type="transmembrane region" description="Helical" evidence="1">
    <location>
        <begin position="28"/>
        <end position="47"/>
    </location>
</feature>
<keyword evidence="1" id="KW-0812">Transmembrane</keyword>
<keyword evidence="1" id="KW-0472">Membrane</keyword>
<sequence>MHMLIVCLIGIVCTRVVGVVAPHYANAADVACVIYMILGIPAAVFTLRERA</sequence>
<dbReference type="AlphaFoldDB" id="A0A511X6X3"/>
<evidence type="ECO:0000313" key="2">
    <source>
        <dbReference type="EMBL" id="GEN58694.1"/>
    </source>
</evidence>
<organism evidence="2 3">
    <name type="scientific">Acetobacter nitrogenifigens DSM 23921 = NBRC 105050</name>
    <dbReference type="NCBI Taxonomy" id="1120919"/>
    <lineage>
        <taxon>Bacteria</taxon>
        <taxon>Pseudomonadati</taxon>
        <taxon>Pseudomonadota</taxon>
        <taxon>Alphaproteobacteria</taxon>
        <taxon>Acetobacterales</taxon>
        <taxon>Acetobacteraceae</taxon>
        <taxon>Acetobacter</taxon>
    </lineage>
</organism>
<dbReference type="Proteomes" id="UP000321635">
    <property type="component" value="Unassembled WGS sequence"/>
</dbReference>
<reference evidence="2 3" key="1">
    <citation type="submission" date="2019-07" db="EMBL/GenBank/DDBJ databases">
        <title>Whole genome shotgun sequence of Acetobacter nitrogenifigens NBRC 105050.</title>
        <authorList>
            <person name="Hosoyama A."/>
            <person name="Uohara A."/>
            <person name="Ohji S."/>
            <person name="Ichikawa N."/>
        </authorList>
    </citation>
    <scope>NUCLEOTIDE SEQUENCE [LARGE SCALE GENOMIC DNA]</scope>
    <source>
        <strain evidence="2 3">NBRC 105050</strain>
    </source>
</reference>
<protein>
    <submittedName>
        <fullName evidence="2">Uncharacterized protein</fullName>
    </submittedName>
</protein>
<evidence type="ECO:0000313" key="3">
    <source>
        <dbReference type="Proteomes" id="UP000321635"/>
    </source>
</evidence>